<dbReference type="PANTHER" id="PTHR43289">
    <property type="entry name" value="MITOGEN-ACTIVATED PROTEIN KINASE KINASE KINASE 20-RELATED"/>
    <property type="match status" value="1"/>
</dbReference>
<dbReference type="Gene3D" id="3.30.200.20">
    <property type="entry name" value="Phosphorylase Kinase, domain 1"/>
    <property type="match status" value="1"/>
</dbReference>
<dbReference type="PROSITE" id="PS50011">
    <property type="entry name" value="PROTEIN_KINASE_DOM"/>
    <property type="match status" value="1"/>
</dbReference>
<dbReference type="GO" id="GO:0004674">
    <property type="term" value="F:protein serine/threonine kinase activity"/>
    <property type="evidence" value="ECO:0007669"/>
    <property type="project" value="UniProtKB-EC"/>
</dbReference>
<evidence type="ECO:0000256" key="4">
    <source>
        <dbReference type="ARBA" id="ARBA00022840"/>
    </source>
</evidence>
<sequence>MPRSRLGPLAIETKLGNPSSSSSVWRAIHVQLKRAIAVKIFAAPFGGTPEARAIFSREWDALKKMQHPAIARCFGGGFEETDAYLAYELVEGETLADQLVRKNRLSWESALDIAEPLADALEFLHSNNVIHGAIEPDKIMIAGLSPVLLDVRMDRRGTPYRTNSPITAAQVALMAPEQQSGEPITASTDIYALGACLYLAITGDPPISGSSIEEIRSNIKFQTPVAPATIVLDCPVWLDKVVMQMLEKDPALRPPHASAVKLALAEVRKRSMSRTGVAEHVSSGFSALQMTDQKQRDEARTLLGRELVDLDEDEAPDATLWHDKAWVLIGTLVLLMGLLAWVAWPSSEISLRQDAEALIAQDTRSALAQAKLQPLRQMLAKFPDGEHADWARDQIDQIDVTLFIHQLSVKIKNNLPITNQGELLHKQAQEYAGIGDTSKALDMYRSIITVLGDDDDYKVAVNAANVQIATLEQSSVKNTEALRIVQRELDEAEQLMSAGRVVEARNILYSLVKLYGDNTDLAPLIEEAQDRLAAKNAGRLTVPKTNESVPEGKQKP</sequence>
<dbReference type="PANTHER" id="PTHR43289:SF34">
    <property type="entry name" value="SERINE_THREONINE-PROTEIN KINASE YBDM-RELATED"/>
    <property type="match status" value="1"/>
</dbReference>
<dbReference type="AlphaFoldDB" id="A0A517P2T7"/>
<feature type="region of interest" description="Disordered" evidence="5">
    <location>
        <begin position="536"/>
        <end position="556"/>
    </location>
</feature>
<dbReference type="SUPFAM" id="SSF56112">
    <property type="entry name" value="Protein kinase-like (PK-like)"/>
    <property type="match status" value="1"/>
</dbReference>
<accession>A0A517P2T7</accession>
<evidence type="ECO:0000256" key="2">
    <source>
        <dbReference type="ARBA" id="ARBA00022741"/>
    </source>
</evidence>
<protein>
    <submittedName>
        <fullName evidence="7">Serine/threonine-protein kinase PknB</fullName>
        <ecNumber evidence="7">2.7.11.1</ecNumber>
    </submittedName>
</protein>
<dbReference type="RefSeq" id="WP_145421455.1">
    <property type="nucleotide sequence ID" value="NZ_CP036526.1"/>
</dbReference>
<keyword evidence="3 7" id="KW-0418">Kinase</keyword>
<dbReference type="EMBL" id="CP036526">
    <property type="protein sequence ID" value="QDT13691.1"/>
    <property type="molecule type" value="Genomic_DNA"/>
</dbReference>
<dbReference type="Proteomes" id="UP000319817">
    <property type="component" value="Chromosome"/>
</dbReference>
<dbReference type="InterPro" id="IPR011009">
    <property type="entry name" value="Kinase-like_dom_sf"/>
</dbReference>
<dbReference type="InterPro" id="IPR000719">
    <property type="entry name" value="Prot_kinase_dom"/>
</dbReference>
<keyword evidence="8" id="KW-1185">Reference proteome</keyword>
<keyword evidence="4" id="KW-0067">ATP-binding</keyword>
<dbReference type="Gene3D" id="1.10.510.10">
    <property type="entry name" value="Transferase(Phosphotransferase) domain 1"/>
    <property type="match status" value="1"/>
</dbReference>
<keyword evidence="1 7" id="KW-0808">Transferase</keyword>
<evidence type="ECO:0000256" key="3">
    <source>
        <dbReference type="ARBA" id="ARBA00022777"/>
    </source>
</evidence>
<reference evidence="7 8" key="1">
    <citation type="submission" date="2019-02" db="EMBL/GenBank/DDBJ databases">
        <title>Deep-cultivation of Planctomycetes and their phenomic and genomic characterization uncovers novel biology.</title>
        <authorList>
            <person name="Wiegand S."/>
            <person name="Jogler M."/>
            <person name="Boedeker C."/>
            <person name="Pinto D."/>
            <person name="Vollmers J."/>
            <person name="Rivas-Marin E."/>
            <person name="Kohn T."/>
            <person name="Peeters S.H."/>
            <person name="Heuer A."/>
            <person name="Rast P."/>
            <person name="Oberbeckmann S."/>
            <person name="Bunk B."/>
            <person name="Jeske O."/>
            <person name="Meyerdierks A."/>
            <person name="Storesund J.E."/>
            <person name="Kallscheuer N."/>
            <person name="Luecker S."/>
            <person name="Lage O.M."/>
            <person name="Pohl T."/>
            <person name="Merkel B.J."/>
            <person name="Hornburger P."/>
            <person name="Mueller R.-W."/>
            <person name="Bruemmer F."/>
            <person name="Labrenz M."/>
            <person name="Spormann A.M."/>
            <person name="Op den Camp H."/>
            <person name="Overmann J."/>
            <person name="Amann R."/>
            <person name="Jetten M.S.M."/>
            <person name="Mascher T."/>
            <person name="Medema M.H."/>
            <person name="Devos D.P."/>
            <person name="Kaster A.-K."/>
            <person name="Ovreas L."/>
            <person name="Rohde M."/>
            <person name="Galperin M.Y."/>
            <person name="Jogler C."/>
        </authorList>
    </citation>
    <scope>NUCLEOTIDE SEQUENCE [LARGE SCALE GENOMIC DNA]</scope>
    <source>
        <strain evidence="7 8">K23_9</strain>
    </source>
</reference>
<dbReference type="Pfam" id="PF00069">
    <property type="entry name" value="Pkinase"/>
    <property type="match status" value="1"/>
</dbReference>
<evidence type="ECO:0000256" key="1">
    <source>
        <dbReference type="ARBA" id="ARBA00022679"/>
    </source>
</evidence>
<evidence type="ECO:0000313" key="8">
    <source>
        <dbReference type="Proteomes" id="UP000319817"/>
    </source>
</evidence>
<name>A0A517P2T7_9BACT</name>
<dbReference type="GO" id="GO:0005524">
    <property type="term" value="F:ATP binding"/>
    <property type="evidence" value="ECO:0007669"/>
    <property type="project" value="UniProtKB-KW"/>
</dbReference>
<gene>
    <name evidence="7" type="primary">pknB_26</name>
    <name evidence="7" type="ORF">K239x_57110</name>
</gene>
<evidence type="ECO:0000313" key="7">
    <source>
        <dbReference type="EMBL" id="QDT13691.1"/>
    </source>
</evidence>
<evidence type="ECO:0000256" key="5">
    <source>
        <dbReference type="SAM" id="MobiDB-lite"/>
    </source>
</evidence>
<organism evidence="7 8">
    <name type="scientific">Stieleria marina</name>
    <dbReference type="NCBI Taxonomy" id="1930275"/>
    <lineage>
        <taxon>Bacteria</taxon>
        <taxon>Pseudomonadati</taxon>
        <taxon>Planctomycetota</taxon>
        <taxon>Planctomycetia</taxon>
        <taxon>Pirellulales</taxon>
        <taxon>Pirellulaceae</taxon>
        <taxon>Stieleria</taxon>
    </lineage>
</organism>
<dbReference type="CDD" id="cd14014">
    <property type="entry name" value="STKc_PknB_like"/>
    <property type="match status" value="1"/>
</dbReference>
<dbReference type="OrthoDB" id="6111975at2"/>
<evidence type="ECO:0000259" key="6">
    <source>
        <dbReference type="PROSITE" id="PS50011"/>
    </source>
</evidence>
<dbReference type="EC" id="2.7.11.1" evidence="7"/>
<feature type="domain" description="Protein kinase" evidence="6">
    <location>
        <begin position="10"/>
        <end position="265"/>
    </location>
</feature>
<keyword evidence="2" id="KW-0547">Nucleotide-binding</keyword>
<proteinExistence type="predicted"/>